<dbReference type="SUPFAM" id="SSF103473">
    <property type="entry name" value="MFS general substrate transporter"/>
    <property type="match status" value="1"/>
</dbReference>
<dbReference type="RefSeq" id="WP_069836693.1">
    <property type="nucleotide sequence ID" value="NZ_MDGQ01000005.1"/>
</dbReference>
<proteinExistence type="predicted"/>
<dbReference type="PANTHER" id="PTHR19432">
    <property type="entry name" value="SUGAR TRANSPORTER"/>
    <property type="match status" value="1"/>
</dbReference>
<protein>
    <submittedName>
        <fullName evidence="8">MFS transporter</fullName>
    </submittedName>
</protein>
<evidence type="ECO:0000256" key="5">
    <source>
        <dbReference type="ARBA" id="ARBA00023136"/>
    </source>
</evidence>
<feature type="domain" description="Major facilitator superfamily (MFS) profile" evidence="7">
    <location>
        <begin position="12"/>
        <end position="418"/>
    </location>
</feature>
<dbReference type="InterPro" id="IPR011701">
    <property type="entry name" value="MFS"/>
</dbReference>
<evidence type="ECO:0000256" key="1">
    <source>
        <dbReference type="ARBA" id="ARBA00004141"/>
    </source>
</evidence>
<feature type="transmembrane region" description="Helical" evidence="6">
    <location>
        <begin position="83"/>
        <end position="102"/>
    </location>
</feature>
<feature type="transmembrane region" description="Helical" evidence="6">
    <location>
        <begin position="154"/>
        <end position="174"/>
    </location>
</feature>
<gene>
    <name evidence="8" type="ORF">BFP71_17430</name>
</gene>
<dbReference type="EMBL" id="MDGQ01000005">
    <property type="protein sequence ID" value="OEK05189.1"/>
    <property type="molecule type" value="Genomic_DNA"/>
</dbReference>
<dbReference type="GO" id="GO:0008506">
    <property type="term" value="F:sucrose:proton symporter activity"/>
    <property type="evidence" value="ECO:0007669"/>
    <property type="project" value="TreeGrafter"/>
</dbReference>
<sequence length="430" mass="46144">MLPIQKNFKKSFFVLLSLPATAMGFALSVQIAALSWILNTKFGFDLHEIGIVWAAGPLAGIIGQVIIGIVSDKVWFWGGRRRPFILIGGLIAALMLLALPNIDKIGNALGVEEILGVAIAVALSLDLAINISFNPTRSIIADVTPEGDVRTSGYTWMQTISGFFGVIAYLIGAFVSNYTLIYLGAALVFIFSIFPTLFISEPKTLDASEGDDSKSQGGTTNMPEFIKICIAHAFTWLGVQTMFVYTFAYIKENIMGFGTADTLADAQNDEIGFITGVSFAVLNTVGFLLPALVLEPITKKIGRVKTHMLCIATMAIGYVLIILFGQTSTTFFVLMVVVGVGWAAVVSLPFAIMSEKVDQRKMGLFMGLFNLSVVVPQLVASALGKFINDQADKSVIFIISAIALGISAVLWLLVKESNSTSSKLSPSGGH</sequence>
<dbReference type="Pfam" id="PF07690">
    <property type="entry name" value="MFS_1"/>
    <property type="match status" value="1"/>
</dbReference>
<dbReference type="STRING" id="1563681.BFP71_17430"/>
<comment type="caution">
    <text evidence="8">The sequence shown here is derived from an EMBL/GenBank/DDBJ whole genome shotgun (WGS) entry which is preliminary data.</text>
</comment>
<dbReference type="GO" id="GO:0016020">
    <property type="term" value="C:membrane"/>
    <property type="evidence" value="ECO:0007669"/>
    <property type="project" value="UniProtKB-SubCell"/>
</dbReference>
<keyword evidence="9" id="KW-1185">Reference proteome</keyword>
<keyword evidence="2" id="KW-0813">Transport</keyword>
<feature type="transmembrane region" description="Helical" evidence="6">
    <location>
        <begin position="306"/>
        <end position="325"/>
    </location>
</feature>
<feature type="transmembrane region" description="Helical" evidence="6">
    <location>
        <begin position="50"/>
        <end position="71"/>
    </location>
</feature>
<keyword evidence="5 6" id="KW-0472">Membrane</keyword>
<evidence type="ECO:0000256" key="4">
    <source>
        <dbReference type="ARBA" id="ARBA00022989"/>
    </source>
</evidence>
<keyword evidence="3 6" id="KW-0812">Transmembrane</keyword>
<dbReference type="InterPro" id="IPR020846">
    <property type="entry name" value="MFS_dom"/>
</dbReference>
<feature type="transmembrane region" description="Helical" evidence="6">
    <location>
        <begin position="180"/>
        <end position="199"/>
    </location>
</feature>
<feature type="transmembrane region" description="Helical" evidence="6">
    <location>
        <begin position="395"/>
        <end position="414"/>
    </location>
</feature>
<feature type="transmembrane region" description="Helical" evidence="6">
    <location>
        <begin position="12"/>
        <end position="38"/>
    </location>
</feature>
<evidence type="ECO:0000313" key="9">
    <source>
        <dbReference type="Proteomes" id="UP000095552"/>
    </source>
</evidence>
<evidence type="ECO:0000256" key="3">
    <source>
        <dbReference type="ARBA" id="ARBA00022692"/>
    </source>
</evidence>
<accession>A0A1E5T1E5</accession>
<dbReference type="InterPro" id="IPR036259">
    <property type="entry name" value="MFS_trans_sf"/>
</dbReference>
<evidence type="ECO:0000256" key="2">
    <source>
        <dbReference type="ARBA" id="ARBA00022448"/>
    </source>
</evidence>
<feature type="transmembrane region" description="Helical" evidence="6">
    <location>
        <begin position="271"/>
        <end position="294"/>
    </location>
</feature>
<reference evidence="8 9" key="1">
    <citation type="submission" date="2016-08" db="EMBL/GenBank/DDBJ databases">
        <title>Draft genome of Fabibacter sp. strain SK-8.</title>
        <authorList>
            <person name="Wong S.-K."/>
            <person name="Hamasaki K."/>
            <person name="Yoshizawa S."/>
        </authorList>
    </citation>
    <scope>NUCLEOTIDE SEQUENCE [LARGE SCALE GENOMIC DNA]</scope>
    <source>
        <strain evidence="8 9">SK-8</strain>
    </source>
</reference>
<name>A0A1E5T1E5_9BACT</name>
<feature type="transmembrane region" description="Helical" evidence="6">
    <location>
        <begin position="364"/>
        <end position="383"/>
    </location>
</feature>
<dbReference type="Gene3D" id="1.20.1250.20">
    <property type="entry name" value="MFS general substrate transporter like domains"/>
    <property type="match status" value="1"/>
</dbReference>
<evidence type="ECO:0000259" key="7">
    <source>
        <dbReference type="PROSITE" id="PS50850"/>
    </source>
</evidence>
<evidence type="ECO:0000256" key="6">
    <source>
        <dbReference type="SAM" id="Phobius"/>
    </source>
</evidence>
<dbReference type="AlphaFoldDB" id="A0A1E5T1E5"/>
<feature type="transmembrane region" description="Helical" evidence="6">
    <location>
        <begin position="331"/>
        <end position="352"/>
    </location>
</feature>
<comment type="subcellular location">
    <subcellularLocation>
        <location evidence="1">Membrane</location>
        <topology evidence="1">Multi-pass membrane protein</topology>
    </subcellularLocation>
</comment>
<dbReference type="Proteomes" id="UP000095552">
    <property type="component" value="Unassembled WGS sequence"/>
</dbReference>
<dbReference type="PANTHER" id="PTHR19432:SF35">
    <property type="entry name" value="SOLUTE CARRIER FAMILY 45 MEMBER 3 ISOFORM X1"/>
    <property type="match status" value="1"/>
</dbReference>
<dbReference type="PROSITE" id="PS50850">
    <property type="entry name" value="MFS"/>
    <property type="match status" value="1"/>
</dbReference>
<keyword evidence="4 6" id="KW-1133">Transmembrane helix</keyword>
<organism evidence="8 9">
    <name type="scientific">Roseivirga misakiensis</name>
    <dbReference type="NCBI Taxonomy" id="1563681"/>
    <lineage>
        <taxon>Bacteria</taxon>
        <taxon>Pseudomonadati</taxon>
        <taxon>Bacteroidota</taxon>
        <taxon>Cytophagia</taxon>
        <taxon>Cytophagales</taxon>
        <taxon>Roseivirgaceae</taxon>
        <taxon>Roseivirga</taxon>
    </lineage>
</organism>
<evidence type="ECO:0000313" key="8">
    <source>
        <dbReference type="EMBL" id="OEK05189.1"/>
    </source>
</evidence>
<feature type="transmembrane region" description="Helical" evidence="6">
    <location>
        <begin position="229"/>
        <end position="251"/>
    </location>
</feature>